<protein>
    <submittedName>
        <fullName evidence="1">Uncharacterized protein</fullName>
    </submittedName>
</protein>
<keyword evidence="2" id="KW-1185">Reference proteome</keyword>
<dbReference type="Proteomes" id="UP000887013">
    <property type="component" value="Unassembled WGS sequence"/>
</dbReference>
<evidence type="ECO:0000313" key="2">
    <source>
        <dbReference type="Proteomes" id="UP000887013"/>
    </source>
</evidence>
<name>A0A8X6NYU3_NEPPI</name>
<proteinExistence type="predicted"/>
<evidence type="ECO:0000313" key="1">
    <source>
        <dbReference type="EMBL" id="GFT39635.1"/>
    </source>
</evidence>
<sequence length="104" mass="11807">MDAQDLRKRIRATKTPLFLLPNPSASDCQNAGDSKYIFWSTDEKPRLRSCLDEHVKLDVDIEGHPCQRWSNVEKAVLFTLNLVAAPLVLKIKTQPIMSDIDKLS</sequence>
<comment type="caution">
    <text evidence="1">The sequence shown here is derived from an EMBL/GenBank/DDBJ whole genome shotgun (WGS) entry which is preliminary data.</text>
</comment>
<reference evidence="1" key="1">
    <citation type="submission" date="2020-08" db="EMBL/GenBank/DDBJ databases">
        <title>Multicomponent nature underlies the extraordinary mechanical properties of spider dragline silk.</title>
        <authorList>
            <person name="Kono N."/>
            <person name="Nakamura H."/>
            <person name="Mori M."/>
            <person name="Yoshida Y."/>
            <person name="Ohtoshi R."/>
            <person name="Malay A.D."/>
            <person name="Moran D.A.P."/>
            <person name="Tomita M."/>
            <person name="Numata K."/>
            <person name="Arakawa K."/>
        </authorList>
    </citation>
    <scope>NUCLEOTIDE SEQUENCE</scope>
</reference>
<dbReference type="AlphaFoldDB" id="A0A8X6NYU3"/>
<dbReference type="EMBL" id="BMAW01109703">
    <property type="protein sequence ID" value="GFT39635.1"/>
    <property type="molecule type" value="Genomic_DNA"/>
</dbReference>
<organism evidence="1 2">
    <name type="scientific">Nephila pilipes</name>
    <name type="common">Giant wood spider</name>
    <name type="synonym">Nephila maculata</name>
    <dbReference type="NCBI Taxonomy" id="299642"/>
    <lineage>
        <taxon>Eukaryota</taxon>
        <taxon>Metazoa</taxon>
        <taxon>Ecdysozoa</taxon>
        <taxon>Arthropoda</taxon>
        <taxon>Chelicerata</taxon>
        <taxon>Arachnida</taxon>
        <taxon>Araneae</taxon>
        <taxon>Araneomorphae</taxon>
        <taxon>Entelegynae</taxon>
        <taxon>Araneoidea</taxon>
        <taxon>Nephilidae</taxon>
        <taxon>Nephila</taxon>
    </lineage>
</organism>
<gene>
    <name evidence="1" type="ORF">NPIL_55791</name>
</gene>
<accession>A0A8X6NYU3</accession>